<dbReference type="Pfam" id="PF08264">
    <property type="entry name" value="Anticodon_1"/>
    <property type="match status" value="1"/>
</dbReference>
<keyword evidence="5 10" id="KW-0067">ATP-binding</keyword>
<keyword evidence="7 10" id="KW-0030">Aminoacyl-tRNA synthetase</keyword>
<feature type="compositionally biased region" description="Polar residues" evidence="11">
    <location>
        <begin position="603"/>
        <end position="618"/>
    </location>
</feature>
<comment type="similarity">
    <text evidence="1 10">Belongs to the class-I aminoacyl-tRNA synthetase family.</text>
</comment>
<dbReference type="SUPFAM" id="SSF50677">
    <property type="entry name" value="ValRS/IleRS/LeuRS editing domain"/>
    <property type="match status" value="1"/>
</dbReference>
<dbReference type="Pfam" id="PF00133">
    <property type="entry name" value="tRNA-synt_1"/>
    <property type="match status" value="2"/>
</dbReference>
<evidence type="ECO:0000313" key="17">
    <source>
        <dbReference type="Proteomes" id="UP000756346"/>
    </source>
</evidence>
<feature type="region of interest" description="Disordered" evidence="11">
    <location>
        <begin position="598"/>
        <end position="628"/>
    </location>
</feature>
<dbReference type="FunFam" id="1.10.730.10:FF:000002">
    <property type="entry name" value="Leucine--tRNA ligase"/>
    <property type="match status" value="1"/>
</dbReference>
<evidence type="ECO:0000256" key="4">
    <source>
        <dbReference type="ARBA" id="ARBA00022741"/>
    </source>
</evidence>
<dbReference type="Pfam" id="PF09334">
    <property type="entry name" value="tRNA-synt_1g"/>
    <property type="match status" value="1"/>
</dbReference>
<dbReference type="GO" id="GO:0005739">
    <property type="term" value="C:mitochondrion"/>
    <property type="evidence" value="ECO:0007669"/>
    <property type="project" value="TreeGrafter"/>
</dbReference>
<evidence type="ECO:0000259" key="14">
    <source>
        <dbReference type="Pfam" id="PF09334"/>
    </source>
</evidence>
<dbReference type="InterPro" id="IPR002300">
    <property type="entry name" value="aa-tRNA-synth_Ia"/>
</dbReference>
<protein>
    <recommendedName>
        <fullName evidence="2">leucine--tRNA ligase</fullName>
        <ecNumber evidence="2">6.1.1.4</ecNumber>
    </recommendedName>
    <alternativeName>
        <fullName evidence="8">Leucyl-tRNA synthetase</fullName>
    </alternativeName>
</protein>
<dbReference type="AlphaFoldDB" id="A0A9P9BS60"/>
<dbReference type="Gene3D" id="3.40.50.620">
    <property type="entry name" value="HUPs"/>
    <property type="match status" value="2"/>
</dbReference>
<feature type="domain" description="Methionyl/Leucyl tRNA synthetase" evidence="14">
    <location>
        <begin position="2"/>
        <end position="138"/>
    </location>
</feature>
<dbReference type="OrthoDB" id="15954at2759"/>
<dbReference type="EMBL" id="JAGTJQ010000004">
    <property type="protein sequence ID" value="KAH7033418.1"/>
    <property type="molecule type" value="Genomic_DNA"/>
</dbReference>
<dbReference type="SUPFAM" id="SSF47323">
    <property type="entry name" value="Anticodon-binding domain of a subclass of class I aminoacyl-tRNA synthetases"/>
    <property type="match status" value="1"/>
</dbReference>
<dbReference type="NCBIfam" id="TIGR00396">
    <property type="entry name" value="leuS_bact"/>
    <property type="match status" value="1"/>
</dbReference>
<name>A0A9P9BS60_9PEZI</name>
<evidence type="ECO:0000256" key="3">
    <source>
        <dbReference type="ARBA" id="ARBA00022598"/>
    </source>
</evidence>
<comment type="catalytic activity">
    <reaction evidence="9">
        <text>tRNA(Leu) + L-leucine + ATP = L-leucyl-tRNA(Leu) + AMP + diphosphate</text>
        <dbReference type="Rhea" id="RHEA:11688"/>
        <dbReference type="Rhea" id="RHEA-COMP:9613"/>
        <dbReference type="Rhea" id="RHEA-COMP:9622"/>
        <dbReference type="ChEBI" id="CHEBI:30616"/>
        <dbReference type="ChEBI" id="CHEBI:33019"/>
        <dbReference type="ChEBI" id="CHEBI:57427"/>
        <dbReference type="ChEBI" id="CHEBI:78442"/>
        <dbReference type="ChEBI" id="CHEBI:78494"/>
        <dbReference type="ChEBI" id="CHEBI:456215"/>
        <dbReference type="EC" id="6.1.1.4"/>
    </reaction>
</comment>
<evidence type="ECO:0000313" key="16">
    <source>
        <dbReference type="EMBL" id="KAH7033418.1"/>
    </source>
</evidence>
<dbReference type="SUPFAM" id="SSF52374">
    <property type="entry name" value="Nucleotidylyl transferase"/>
    <property type="match status" value="1"/>
</dbReference>
<dbReference type="InterPro" id="IPR025709">
    <property type="entry name" value="Leu_tRNA-synth_edit"/>
</dbReference>
<gene>
    <name evidence="16" type="ORF">B0I36DRAFT_373676</name>
</gene>
<feature type="domain" description="Aminoacyl-tRNA synthetase class Ia" evidence="12">
    <location>
        <begin position="410"/>
        <end position="582"/>
    </location>
</feature>
<dbReference type="InterPro" id="IPR002302">
    <property type="entry name" value="Leu-tRNA-ligase"/>
</dbReference>
<dbReference type="RefSeq" id="XP_046014250.1">
    <property type="nucleotide sequence ID" value="XM_046160214.1"/>
</dbReference>
<evidence type="ECO:0000256" key="2">
    <source>
        <dbReference type="ARBA" id="ARBA00013164"/>
    </source>
</evidence>
<evidence type="ECO:0000259" key="13">
    <source>
        <dbReference type="Pfam" id="PF08264"/>
    </source>
</evidence>
<dbReference type="InterPro" id="IPR001412">
    <property type="entry name" value="aa-tRNA-synth_I_CS"/>
</dbReference>
<dbReference type="InterPro" id="IPR009008">
    <property type="entry name" value="Val/Leu/Ile-tRNA-synth_edit"/>
</dbReference>
<dbReference type="GO" id="GO:0006429">
    <property type="term" value="P:leucyl-tRNA aminoacylation"/>
    <property type="evidence" value="ECO:0007669"/>
    <property type="project" value="InterPro"/>
</dbReference>
<keyword evidence="17" id="KW-1185">Reference proteome</keyword>
<dbReference type="GO" id="GO:0004823">
    <property type="term" value="F:leucine-tRNA ligase activity"/>
    <property type="evidence" value="ECO:0007669"/>
    <property type="project" value="UniProtKB-EC"/>
</dbReference>
<dbReference type="FunFam" id="3.40.50.620:FF:000003">
    <property type="entry name" value="Leucine--tRNA ligase"/>
    <property type="match status" value="1"/>
</dbReference>
<evidence type="ECO:0000256" key="6">
    <source>
        <dbReference type="ARBA" id="ARBA00022917"/>
    </source>
</evidence>
<keyword evidence="3 10" id="KW-0436">Ligase</keyword>
<dbReference type="GO" id="GO:0032543">
    <property type="term" value="P:mitochondrial translation"/>
    <property type="evidence" value="ECO:0007669"/>
    <property type="project" value="TreeGrafter"/>
</dbReference>
<dbReference type="Gene3D" id="1.10.730.10">
    <property type="entry name" value="Isoleucyl-tRNA Synthetase, Domain 1"/>
    <property type="match status" value="1"/>
</dbReference>
<dbReference type="InterPro" id="IPR013155">
    <property type="entry name" value="M/V/L/I-tRNA-synth_anticd-bd"/>
</dbReference>
<evidence type="ECO:0000256" key="7">
    <source>
        <dbReference type="ARBA" id="ARBA00023146"/>
    </source>
</evidence>
<dbReference type="GeneID" id="70189760"/>
<proteinExistence type="inferred from homology"/>
<evidence type="ECO:0000256" key="10">
    <source>
        <dbReference type="RuleBase" id="RU363035"/>
    </source>
</evidence>
<dbReference type="PROSITE" id="PS00178">
    <property type="entry name" value="AA_TRNA_LIGASE_I"/>
    <property type="match status" value="1"/>
</dbReference>
<keyword evidence="4 10" id="KW-0547">Nucleotide-binding</keyword>
<dbReference type="GO" id="GO:0005524">
    <property type="term" value="F:ATP binding"/>
    <property type="evidence" value="ECO:0007669"/>
    <property type="project" value="UniProtKB-KW"/>
</dbReference>
<dbReference type="InterPro" id="IPR014729">
    <property type="entry name" value="Rossmann-like_a/b/a_fold"/>
</dbReference>
<dbReference type="PANTHER" id="PTHR43740:SF2">
    <property type="entry name" value="LEUCINE--TRNA LIGASE, MITOCHONDRIAL"/>
    <property type="match status" value="1"/>
</dbReference>
<evidence type="ECO:0000256" key="11">
    <source>
        <dbReference type="SAM" id="MobiDB-lite"/>
    </source>
</evidence>
<evidence type="ECO:0000259" key="12">
    <source>
        <dbReference type="Pfam" id="PF00133"/>
    </source>
</evidence>
<evidence type="ECO:0000256" key="5">
    <source>
        <dbReference type="ARBA" id="ARBA00022840"/>
    </source>
</evidence>
<evidence type="ECO:0000256" key="1">
    <source>
        <dbReference type="ARBA" id="ARBA00005594"/>
    </source>
</evidence>
<dbReference type="InterPro" id="IPR015413">
    <property type="entry name" value="Methionyl/Leucyl_tRNA_Synth"/>
</dbReference>
<evidence type="ECO:0000259" key="15">
    <source>
        <dbReference type="Pfam" id="PF13603"/>
    </source>
</evidence>
<keyword evidence="6 10" id="KW-0648">Protein biosynthesis</keyword>
<organism evidence="16 17">
    <name type="scientific">Microdochium trichocladiopsis</name>
    <dbReference type="NCBI Taxonomy" id="1682393"/>
    <lineage>
        <taxon>Eukaryota</taxon>
        <taxon>Fungi</taxon>
        <taxon>Dikarya</taxon>
        <taxon>Ascomycota</taxon>
        <taxon>Pezizomycotina</taxon>
        <taxon>Sordariomycetes</taxon>
        <taxon>Xylariomycetidae</taxon>
        <taxon>Xylariales</taxon>
        <taxon>Microdochiaceae</taxon>
        <taxon>Microdochium</taxon>
    </lineage>
</organism>
<accession>A0A9P9BS60</accession>
<evidence type="ECO:0000256" key="8">
    <source>
        <dbReference type="ARBA" id="ARBA00030520"/>
    </source>
</evidence>
<sequence length="908" mass="101191">MYILAMFPYPSGKLHLGHLRVYTIADVVTRFRKLQGRNVFLPMGWDAFGLPAENAAIERGIDPAEWTTTNMARMKSQLELMNASFDWSREIATCDPSFYKHTQSLFLLLRRHGLVSRKKATVNWDPVEKTVLANEQVDADGRSWRSGAVVEQRELEQWFFHITQFKEALLRDLKALGENEAWPERVLTMQENWLGLTKGAHYVFPAHAPMGLQLHVPLKGQDRYLENFKIYTTRPETIFAAQFIAISPRSAEAEALAEEDSKLADFIARAKDLPHDSMEGYQVKTVMATNPLAQVPGQSVAFHEKLPVYVAAYVRGDYETGALMGVPAHDARDMAFWRHHNPNEPIKHALTPTKNGPTTDMGDKVFVESGYMTSLAGDLAGKPSHEAAEAIVQKISSVLKDTELKERWKLRDWLISRQRYWGTPIPIIHCQACGEVPVPEEQLPVELPKVDHHWAGGHTGNPLESATEWVNTECPKCHGPAKRDTDTMDTFVDSSWYYMRFADPNNSSMPVSETAAKQNLPVDVYIGGVEHAILHLLYARFFFKAVMGTLFPTTGSSSPQQAALHESNLEPFKRLITQGMVHGKTFTHPETGRFLKPDEVDLSNPSRPTVVGTGQETKSSFEKMSKSKHNGVDPTDFIGKYGADATRAHMLFQAPVAEVLNWDEDKIAGVTRWISKLHGFVKSLPPVTTGNTGSWDAWAYFSQQPSASATAQWEADARIWAATQRAITSTTLAYEKVYSLNTVVSTLMSLTNTLVAERAAASDIVKVEATTRLLRMMAPITPAVAEEYWSILCPGQPSIFPSSAQPDETRPTANIVDKWPTTDDTLSLVEPKQRSCAVQVNGKLRCVVKIPAQGGPEGDAFQVWVTEQIYKSPEARAKLVDGNDIRRATKIYTAATGAMVNFIIPKAK</sequence>
<feature type="domain" description="Methionyl/Valyl/Leucyl/Isoleucyl-tRNA synthetase anticodon-binding" evidence="13">
    <location>
        <begin position="717"/>
        <end position="852"/>
    </location>
</feature>
<dbReference type="Pfam" id="PF13603">
    <property type="entry name" value="tRNA-synt_1_2"/>
    <property type="match status" value="1"/>
</dbReference>
<evidence type="ECO:0000256" key="9">
    <source>
        <dbReference type="ARBA" id="ARBA00047469"/>
    </source>
</evidence>
<dbReference type="EC" id="6.1.1.4" evidence="2"/>
<comment type="caution">
    <text evidence="16">The sequence shown here is derived from an EMBL/GenBank/DDBJ whole genome shotgun (WGS) entry which is preliminary data.</text>
</comment>
<dbReference type="InterPro" id="IPR009080">
    <property type="entry name" value="tRNAsynth_Ia_anticodon-bd"/>
</dbReference>
<feature type="domain" description="Aminoacyl-tRNA synthetase class Ia" evidence="12">
    <location>
        <begin position="621"/>
        <end position="662"/>
    </location>
</feature>
<dbReference type="Proteomes" id="UP000756346">
    <property type="component" value="Unassembled WGS sequence"/>
</dbReference>
<dbReference type="PANTHER" id="PTHR43740">
    <property type="entry name" value="LEUCYL-TRNA SYNTHETASE"/>
    <property type="match status" value="1"/>
</dbReference>
<dbReference type="PRINTS" id="PR00985">
    <property type="entry name" value="TRNASYNTHLEU"/>
</dbReference>
<feature type="domain" description="Leucyl-tRNA synthetase editing" evidence="15">
    <location>
        <begin position="211"/>
        <end position="395"/>
    </location>
</feature>
<reference evidence="16" key="1">
    <citation type="journal article" date="2021" name="Nat. Commun.">
        <title>Genetic determinants of endophytism in the Arabidopsis root mycobiome.</title>
        <authorList>
            <person name="Mesny F."/>
            <person name="Miyauchi S."/>
            <person name="Thiergart T."/>
            <person name="Pickel B."/>
            <person name="Atanasova L."/>
            <person name="Karlsson M."/>
            <person name="Huettel B."/>
            <person name="Barry K.W."/>
            <person name="Haridas S."/>
            <person name="Chen C."/>
            <person name="Bauer D."/>
            <person name="Andreopoulos W."/>
            <person name="Pangilinan J."/>
            <person name="LaButti K."/>
            <person name="Riley R."/>
            <person name="Lipzen A."/>
            <person name="Clum A."/>
            <person name="Drula E."/>
            <person name="Henrissat B."/>
            <person name="Kohler A."/>
            <person name="Grigoriev I.V."/>
            <person name="Martin F.M."/>
            <person name="Hacquard S."/>
        </authorList>
    </citation>
    <scope>NUCLEOTIDE SEQUENCE</scope>
    <source>
        <strain evidence="16">MPI-CAGE-CH-0230</strain>
    </source>
</reference>
<dbReference type="GO" id="GO:0002161">
    <property type="term" value="F:aminoacyl-tRNA deacylase activity"/>
    <property type="evidence" value="ECO:0007669"/>
    <property type="project" value="InterPro"/>
</dbReference>